<feature type="transmembrane region" description="Helical" evidence="13">
    <location>
        <begin position="142"/>
        <end position="163"/>
    </location>
</feature>
<gene>
    <name evidence="15" type="ORF">ISS97_10870</name>
</gene>
<keyword evidence="9 13" id="KW-1133">Transmembrane helix</keyword>
<evidence type="ECO:0000256" key="12">
    <source>
        <dbReference type="ARBA" id="ARBA00037975"/>
    </source>
</evidence>
<keyword evidence="6 13" id="KW-0812">Transmembrane</keyword>
<comment type="similarity">
    <text evidence="12">Belongs to the cytochrome b561 family.</text>
</comment>
<sequence>MNTPASFHPFARVLHWTMAVLILAMLFIGVGMVGTVSPKHPWLLAIHRPLGVAILLLVIVRLAVRLRTQPPALPDDMPYWQRYVAHASHWVLYGLMLAMPLIGWAMQSAGGYPIMLGDTLRLPAILPENATLFAWLREAHRYLAYLFFLTILGHVGAALYHALIRRDGVFQSMTFGMPERIDAKAIPAAESEAQVSVELQATKHDTPPPS</sequence>
<dbReference type="SUPFAM" id="SSF81342">
    <property type="entry name" value="Transmembrane di-heme cytochromes"/>
    <property type="match status" value="1"/>
</dbReference>
<evidence type="ECO:0000256" key="1">
    <source>
        <dbReference type="ARBA" id="ARBA00001970"/>
    </source>
</evidence>
<evidence type="ECO:0000256" key="2">
    <source>
        <dbReference type="ARBA" id="ARBA00004651"/>
    </source>
</evidence>
<keyword evidence="3" id="KW-0813">Transport</keyword>
<evidence type="ECO:0000256" key="10">
    <source>
        <dbReference type="ARBA" id="ARBA00023004"/>
    </source>
</evidence>
<proteinExistence type="inferred from homology"/>
<keyword evidence="8" id="KW-0249">Electron transport</keyword>
<dbReference type="InterPro" id="IPR011577">
    <property type="entry name" value="Cyt_b561_bac/Ni-Hgenase"/>
</dbReference>
<dbReference type="Proteomes" id="UP001620408">
    <property type="component" value="Unassembled WGS sequence"/>
</dbReference>
<keyword evidence="11 13" id="KW-0472">Membrane</keyword>
<feature type="transmembrane region" description="Helical" evidence="13">
    <location>
        <begin position="12"/>
        <end position="36"/>
    </location>
</feature>
<comment type="caution">
    <text evidence="15">The sequence shown here is derived from an EMBL/GenBank/DDBJ whole genome shotgun (WGS) entry which is preliminary data.</text>
</comment>
<dbReference type="InterPro" id="IPR016174">
    <property type="entry name" value="Di-haem_cyt_TM"/>
</dbReference>
<name>A0ABW8K7N0_9GAMM</name>
<evidence type="ECO:0000256" key="5">
    <source>
        <dbReference type="ARBA" id="ARBA00022617"/>
    </source>
</evidence>
<feature type="transmembrane region" description="Helical" evidence="13">
    <location>
        <begin position="84"/>
        <end position="106"/>
    </location>
</feature>
<dbReference type="RefSeq" id="WP_379986671.1">
    <property type="nucleotide sequence ID" value="NZ_JADIKD010000010.1"/>
</dbReference>
<evidence type="ECO:0000256" key="13">
    <source>
        <dbReference type="SAM" id="Phobius"/>
    </source>
</evidence>
<keyword evidence="7" id="KW-0479">Metal-binding</keyword>
<keyword evidence="5" id="KW-0349">Heme</keyword>
<dbReference type="PANTHER" id="PTHR30529:SF6">
    <property type="entry name" value="BLL0291 PROTEIN"/>
    <property type="match status" value="1"/>
</dbReference>
<dbReference type="EMBL" id="JADIKD010000010">
    <property type="protein sequence ID" value="MFK2917763.1"/>
    <property type="molecule type" value="Genomic_DNA"/>
</dbReference>
<evidence type="ECO:0000256" key="9">
    <source>
        <dbReference type="ARBA" id="ARBA00022989"/>
    </source>
</evidence>
<accession>A0ABW8K7N0</accession>
<evidence type="ECO:0000256" key="3">
    <source>
        <dbReference type="ARBA" id="ARBA00022448"/>
    </source>
</evidence>
<keyword evidence="10" id="KW-0408">Iron</keyword>
<evidence type="ECO:0000256" key="4">
    <source>
        <dbReference type="ARBA" id="ARBA00022475"/>
    </source>
</evidence>
<dbReference type="InterPro" id="IPR052168">
    <property type="entry name" value="Cytochrome_b561_oxidase"/>
</dbReference>
<comment type="subcellular location">
    <subcellularLocation>
        <location evidence="2">Cell membrane</location>
        <topology evidence="2">Multi-pass membrane protein</topology>
    </subcellularLocation>
</comment>
<evidence type="ECO:0000313" key="15">
    <source>
        <dbReference type="EMBL" id="MFK2917763.1"/>
    </source>
</evidence>
<organism evidence="15 16">
    <name type="scientific">Dyella koreensis</name>
    <dbReference type="NCBI Taxonomy" id="311235"/>
    <lineage>
        <taxon>Bacteria</taxon>
        <taxon>Pseudomonadati</taxon>
        <taxon>Pseudomonadota</taxon>
        <taxon>Gammaproteobacteria</taxon>
        <taxon>Lysobacterales</taxon>
        <taxon>Rhodanobacteraceae</taxon>
        <taxon>Dyella</taxon>
    </lineage>
</organism>
<dbReference type="Pfam" id="PF01292">
    <property type="entry name" value="Ni_hydr_CYTB"/>
    <property type="match status" value="1"/>
</dbReference>
<keyword evidence="16" id="KW-1185">Reference proteome</keyword>
<dbReference type="PANTHER" id="PTHR30529">
    <property type="entry name" value="CYTOCHROME B561"/>
    <property type="match status" value="1"/>
</dbReference>
<feature type="transmembrane region" description="Helical" evidence="13">
    <location>
        <begin position="42"/>
        <end position="64"/>
    </location>
</feature>
<feature type="domain" description="Cytochrome b561 bacterial/Ni-hydrogenase" evidence="14">
    <location>
        <begin position="7"/>
        <end position="176"/>
    </location>
</feature>
<protein>
    <submittedName>
        <fullName evidence="15">Cytochrome b</fullName>
    </submittedName>
</protein>
<reference evidence="15 16" key="1">
    <citation type="submission" date="2020-10" db="EMBL/GenBank/DDBJ databases">
        <title>Phylogeny of dyella-like bacteria.</title>
        <authorList>
            <person name="Fu J."/>
        </authorList>
    </citation>
    <scope>NUCLEOTIDE SEQUENCE [LARGE SCALE GENOMIC DNA]</scope>
    <source>
        <strain evidence="15 16">BB4</strain>
    </source>
</reference>
<evidence type="ECO:0000256" key="7">
    <source>
        <dbReference type="ARBA" id="ARBA00022723"/>
    </source>
</evidence>
<dbReference type="Gene3D" id="1.20.950.20">
    <property type="entry name" value="Transmembrane di-heme cytochromes, Chain C"/>
    <property type="match status" value="1"/>
</dbReference>
<evidence type="ECO:0000256" key="8">
    <source>
        <dbReference type="ARBA" id="ARBA00022982"/>
    </source>
</evidence>
<evidence type="ECO:0000259" key="14">
    <source>
        <dbReference type="Pfam" id="PF01292"/>
    </source>
</evidence>
<evidence type="ECO:0000256" key="6">
    <source>
        <dbReference type="ARBA" id="ARBA00022692"/>
    </source>
</evidence>
<comment type="cofactor">
    <cofactor evidence="1">
        <name>heme b</name>
        <dbReference type="ChEBI" id="CHEBI:60344"/>
    </cofactor>
</comment>
<keyword evidence="4" id="KW-1003">Cell membrane</keyword>
<evidence type="ECO:0000256" key="11">
    <source>
        <dbReference type="ARBA" id="ARBA00023136"/>
    </source>
</evidence>
<evidence type="ECO:0000313" key="16">
    <source>
        <dbReference type="Proteomes" id="UP001620408"/>
    </source>
</evidence>